<comment type="caution">
    <text evidence="14">The sequence shown here is derived from an EMBL/GenBank/DDBJ whole genome shotgun (WGS) entry which is preliminary data.</text>
</comment>
<evidence type="ECO:0000313" key="14">
    <source>
        <dbReference type="EMBL" id="GGN62023.1"/>
    </source>
</evidence>
<dbReference type="InterPro" id="IPR003660">
    <property type="entry name" value="HAMP_dom"/>
</dbReference>
<dbReference type="InterPro" id="IPR004358">
    <property type="entry name" value="Sig_transdc_His_kin-like_C"/>
</dbReference>
<evidence type="ECO:0000256" key="10">
    <source>
        <dbReference type="ARBA" id="ARBA00023136"/>
    </source>
</evidence>
<dbReference type="GO" id="GO:0016301">
    <property type="term" value="F:kinase activity"/>
    <property type="evidence" value="ECO:0007669"/>
    <property type="project" value="UniProtKB-KW"/>
</dbReference>
<dbReference type="RefSeq" id="WP_188823597.1">
    <property type="nucleotide sequence ID" value="NZ_BMLK01000042.1"/>
</dbReference>
<keyword evidence="4" id="KW-0597">Phosphoprotein</keyword>
<evidence type="ECO:0000256" key="7">
    <source>
        <dbReference type="ARBA" id="ARBA00022777"/>
    </source>
</evidence>
<evidence type="ECO:0000256" key="8">
    <source>
        <dbReference type="ARBA" id="ARBA00022989"/>
    </source>
</evidence>
<evidence type="ECO:0000256" key="2">
    <source>
        <dbReference type="ARBA" id="ARBA00004370"/>
    </source>
</evidence>
<feature type="transmembrane region" description="Helical" evidence="11">
    <location>
        <begin position="21"/>
        <end position="38"/>
    </location>
</feature>
<keyword evidence="15" id="KW-1185">Reference proteome</keyword>
<dbReference type="InterPro" id="IPR036097">
    <property type="entry name" value="HisK_dim/P_sf"/>
</dbReference>
<feature type="domain" description="Histidine kinase" evidence="12">
    <location>
        <begin position="251"/>
        <end position="458"/>
    </location>
</feature>
<evidence type="ECO:0000256" key="6">
    <source>
        <dbReference type="ARBA" id="ARBA00022692"/>
    </source>
</evidence>
<dbReference type="InterPro" id="IPR050428">
    <property type="entry name" value="TCS_sensor_his_kinase"/>
</dbReference>
<dbReference type="SUPFAM" id="SSF55874">
    <property type="entry name" value="ATPase domain of HSP90 chaperone/DNA topoisomerase II/histidine kinase"/>
    <property type="match status" value="1"/>
</dbReference>
<dbReference type="PANTHER" id="PTHR45436:SF5">
    <property type="entry name" value="SENSOR HISTIDINE KINASE TRCS"/>
    <property type="match status" value="1"/>
</dbReference>
<comment type="catalytic activity">
    <reaction evidence="1">
        <text>ATP + protein L-histidine = ADP + protein N-phospho-L-histidine.</text>
        <dbReference type="EC" id="2.7.13.3"/>
    </reaction>
</comment>
<dbReference type="Gene3D" id="3.30.565.10">
    <property type="entry name" value="Histidine kinase-like ATPase, C-terminal domain"/>
    <property type="match status" value="1"/>
</dbReference>
<evidence type="ECO:0000256" key="3">
    <source>
        <dbReference type="ARBA" id="ARBA00012438"/>
    </source>
</evidence>
<keyword evidence="10 11" id="KW-0472">Membrane</keyword>
<evidence type="ECO:0000259" key="13">
    <source>
        <dbReference type="PROSITE" id="PS50885"/>
    </source>
</evidence>
<reference evidence="15" key="1">
    <citation type="journal article" date="2019" name="Int. J. Syst. Evol. Microbiol.">
        <title>The Global Catalogue of Microorganisms (GCM) 10K type strain sequencing project: providing services to taxonomists for standard genome sequencing and annotation.</title>
        <authorList>
            <consortium name="The Broad Institute Genomics Platform"/>
            <consortium name="The Broad Institute Genome Sequencing Center for Infectious Disease"/>
            <person name="Wu L."/>
            <person name="Ma J."/>
        </authorList>
    </citation>
    <scope>NUCLEOTIDE SEQUENCE [LARGE SCALE GENOMIC DNA]</scope>
    <source>
        <strain evidence="15">CGMCC 1.6784</strain>
    </source>
</reference>
<dbReference type="SMART" id="SM00387">
    <property type="entry name" value="HATPase_c"/>
    <property type="match status" value="1"/>
</dbReference>
<keyword evidence="5" id="KW-0808">Transferase</keyword>
<comment type="subcellular location">
    <subcellularLocation>
        <location evidence="2">Membrane</location>
    </subcellularLocation>
</comment>
<dbReference type="InterPro" id="IPR036890">
    <property type="entry name" value="HATPase_C_sf"/>
</dbReference>
<dbReference type="EMBL" id="BMLK01000042">
    <property type="protein sequence ID" value="GGN62023.1"/>
    <property type="molecule type" value="Genomic_DNA"/>
</dbReference>
<dbReference type="SUPFAM" id="SSF47384">
    <property type="entry name" value="Homodimeric domain of signal transducing histidine kinase"/>
    <property type="match status" value="1"/>
</dbReference>
<dbReference type="InterPro" id="IPR003594">
    <property type="entry name" value="HATPase_dom"/>
</dbReference>
<accession>A0ABQ2JZH7</accession>
<name>A0ABQ2JZH7_9SPHN</name>
<feature type="transmembrane region" description="Helical" evidence="11">
    <location>
        <begin position="172"/>
        <end position="195"/>
    </location>
</feature>
<organism evidence="14 15">
    <name type="scientific">Novosphingobium indicum</name>
    <dbReference type="NCBI Taxonomy" id="462949"/>
    <lineage>
        <taxon>Bacteria</taxon>
        <taxon>Pseudomonadati</taxon>
        <taxon>Pseudomonadota</taxon>
        <taxon>Alphaproteobacteria</taxon>
        <taxon>Sphingomonadales</taxon>
        <taxon>Sphingomonadaceae</taxon>
        <taxon>Novosphingobium</taxon>
    </lineage>
</organism>
<dbReference type="PROSITE" id="PS50885">
    <property type="entry name" value="HAMP"/>
    <property type="match status" value="1"/>
</dbReference>
<keyword evidence="8 11" id="KW-1133">Transmembrane helix</keyword>
<keyword evidence="6 11" id="KW-0812">Transmembrane</keyword>
<dbReference type="PANTHER" id="PTHR45436">
    <property type="entry name" value="SENSOR HISTIDINE KINASE YKOH"/>
    <property type="match status" value="1"/>
</dbReference>
<dbReference type="PRINTS" id="PR00344">
    <property type="entry name" value="BCTRLSENSOR"/>
</dbReference>
<gene>
    <name evidence="14" type="ORF">GCM10011349_45230</name>
</gene>
<evidence type="ECO:0000256" key="9">
    <source>
        <dbReference type="ARBA" id="ARBA00023012"/>
    </source>
</evidence>
<proteinExistence type="predicted"/>
<sequence length="463" mass="50358">MKASRAPRRWQWHSLRVRIMLATLMWVTLGIGGVWYSATRLFAKHVEQSYHEELEVHIKELAALVQVGSDGRLTMYRPLSDPRYLVPLSGFYWQVSLDNGETIRSASMTRGRLDESVAHDSSVHHHVESGPTGPAITYGLVRKVPVVGDVHYVIATDEWLLDETIARFERELVVWLAALAAALGATGMLLVAFGLRPLDRLTAATARLRSGAAERLEGEYPSEIAPLVADLNAFIDHNRTTVERARVEAGNLAHALRTPLAVITDEAERLSQNARTAEASSTLLAQSQIMVQQIEYQLARVRSAASARGPGTASRVGEALPPLLSAMRRLHPDTLFKATIPEGLDTTVPMDAIDLSELLAILLDNAGKWSSETVTIEMDRPADALQIRIVDDGPGLTPEEITMAFQIGTRLDPVMPGSGLGLAIAQDIAAAYGLTMHLGARSDGKHGLEARITFPSPSADTSP</sequence>
<dbReference type="PROSITE" id="PS50109">
    <property type="entry name" value="HIS_KIN"/>
    <property type="match status" value="1"/>
</dbReference>
<dbReference type="Gene3D" id="1.10.287.130">
    <property type="match status" value="1"/>
</dbReference>
<dbReference type="InterPro" id="IPR005467">
    <property type="entry name" value="His_kinase_dom"/>
</dbReference>
<evidence type="ECO:0000259" key="12">
    <source>
        <dbReference type="PROSITE" id="PS50109"/>
    </source>
</evidence>
<keyword evidence="7 14" id="KW-0418">Kinase</keyword>
<dbReference type="EC" id="2.7.13.3" evidence="3"/>
<feature type="domain" description="HAMP" evidence="13">
    <location>
        <begin position="192"/>
        <end position="243"/>
    </location>
</feature>
<evidence type="ECO:0000313" key="15">
    <source>
        <dbReference type="Proteomes" id="UP000605099"/>
    </source>
</evidence>
<evidence type="ECO:0000256" key="4">
    <source>
        <dbReference type="ARBA" id="ARBA00022553"/>
    </source>
</evidence>
<keyword evidence="9" id="KW-0902">Two-component regulatory system</keyword>
<evidence type="ECO:0000256" key="1">
    <source>
        <dbReference type="ARBA" id="ARBA00000085"/>
    </source>
</evidence>
<dbReference type="Proteomes" id="UP000605099">
    <property type="component" value="Unassembled WGS sequence"/>
</dbReference>
<protein>
    <recommendedName>
        <fullName evidence="3">histidine kinase</fullName>
        <ecNumber evidence="3">2.7.13.3</ecNumber>
    </recommendedName>
</protein>
<dbReference type="Pfam" id="PF02518">
    <property type="entry name" value="HATPase_c"/>
    <property type="match status" value="1"/>
</dbReference>
<evidence type="ECO:0000256" key="5">
    <source>
        <dbReference type="ARBA" id="ARBA00022679"/>
    </source>
</evidence>
<evidence type="ECO:0000256" key="11">
    <source>
        <dbReference type="SAM" id="Phobius"/>
    </source>
</evidence>